<keyword evidence="1 8" id="KW-0004">4Fe-4S</keyword>
<evidence type="ECO:0000256" key="7">
    <source>
        <dbReference type="ARBA" id="ARBA00023014"/>
    </source>
</evidence>
<dbReference type="GO" id="GO:0005829">
    <property type="term" value="C:cytosol"/>
    <property type="evidence" value="ECO:0007669"/>
    <property type="project" value="TreeGrafter"/>
</dbReference>
<organism evidence="12 13">
    <name type="scientific">Zongyangia hominis</name>
    <dbReference type="NCBI Taxonomy" id="2763677"/>
    <lineage>
        <taxon>Bacteria</taxon>
        <taxon>Bacillati</taxon>
        <taxon>Bacillota</taxon>
        <taxon>Clostridia</taxon>
        <taxon>Eubacteriales</taxon>
        <taxon>Oscillospiraceae</taxon>
        <taxon>Zongyangia</taxon>
    </lineage>
</organism>
<dbReference type="GO" id="GO:0046872">
    <property type="term" value="F:metal ion binding"/>
    <property type="evidence" value="ECO:0007669"/>
    <property type="project" value="UniProtKB-KW"/>
</dbReference>
<dbReference type="Gene3D" id="3.80.30.20">
    <property type="entry name" value="tm_1862 like domain"/>
    <property type="match status" value="1"/>
</dbReference>
<dbReference type="PANTHER" id="PTHR43837:SF1">
    <property type="entry name" value="RIBOSOMAL PROTEIN US12 METHYLTHIOTRANSFERASE RIMO"/>
    <property type="match status" value="1"/>
</dbReference>
<comment type="caution">
    <text evidence="12">The sequence shown here is derived from an EMBL/GenBank/DDBJ whole genome shotgun (WGS) entry which is preliminary data.</text>
</comment>
<feature type="binding site" evidence="8">
    <location>
        <position position="49"/>
    </location>
    <ligand>
        <name>[4Fe-4S] cluster</name>
        <dbReference type="ChEBI" id="CHEBI:49883"/>
        <label>1</label>
    </ligand>
</feature>
<comment type="function">
    <text evidence="8">Catalyzes the methylthiolation of an aspartic acid residue of ribosomal protein uS12.</text>
</comment>
<dbReference type="SFLD" id="SFLDS00029">
    <property type="entry name" value="Radical_SAM"/>
    <property type="match status" value="1"/>
</dbReference>
<dbReference type="GO" id="GO:0005840">
    <property type="term" value="C:ribosome"/>
    <property type="evidence" value="ECO:0007669"/>
    <property type="project" value="UniProtKB-KW"/>
</dbReference>
<dbReference type="GO" id="GO:0103039">
    <property type="term" value="F:protein methylthiotransferase activity"/>
    <property type="evidence" value="ECO:0007669"/>
    <property type="project" value="UniProtKB-EC"/>
</dbReference>
<dbReference type="RefSeq" id="WP_262397987.1">
    <property type="nucleotide sequence ID" value="NZ_JACRTC010000005.1"/>
</dbReference>
<dbReference type="SFLD" id="SFLDG01061">
    <property type="entry name" value="methylthiotransferase"/>
    <property type="match status" value="1"/>
</dbReference>
<keyword evidence="12" id="KW-0689">Ribosomal protein</keyword>
<dbReference type="PANTHER" id="PTHR43837">
    <property type="entry name" value="RIBOSOMAL PROTEIN S12 METHYLTHIOTRANSFERASE RIMO"/>
    <property type="match status" value="1"/>
</dbReference>
<dbReference type="CDD" id="cd01335">
    <property type="entry name" value="Radical_SAM"/>
    <property type="match status" value="1"/>
</dbReference>
<feature type="binding site" evidence="8">
    <location>
        <position position="13"/>
    </location>
    <ligand>
        <name>[4Fe-4S] cluster</name>
        <dbReference type="ChEBI" id="CHEBI:49883"/>
        <label>1</label>
    </ligand>
</feature>
<accession>A0A926ED60</accession>
<dbReference type="AlphaFoldDB" id="A0A926ED60"/>
<dbReference type="EMBL" id="JACRTC010000005">
    <property type="protein sequence ID" value="MBC8570895.1"/>
    <property type="molecule type" value="Genomic_DNA"/>
</dbReference>
<feature type="domain" description="TRAM" evidence="9">
    <location>
        <begin position="375"/>
        <end position="443"/>
    </location>
</feature>
<dbReference type="Gene3D" id="2.40.50.140">
    <property type="entry name" value="Nucleic acid-binding proteins"/>
    <property type="match status" value="1"/>
</dbReference>
<comment type="cofactor">
    <cofactor evidence="8">
        <name>[4Fe-4S] cluster</name>
        <dbReference type="ChEBI" id="CHEBI:49883"/>
    </cofactor>
    <text evidence="8">Binds 2 [4Fe-4S] clusters. One cluster is coordinated with 3 cysteines and an exchangeable S-adenosyl-L-methionine.</text>
</comment>
<keyword evidence="2 8" id="KW-0963">Cytoplasm</keyword>
<dbReference type="Pfam" id="PF00919">
    <property type="entry name" value="UPF0004"/>
    <property type="match status" value="1"/>
</dbReference>
<evidence type="ECO:0000256" key="8">
    <source>
        <dbReference type="HAMAP-Rule" id="MF_01865"/>
    </source>
</evidence>
<feature type="binding site" evidence="8">
    <location>
        <position position="163"/>
    </location>
    <ligand>
        <name>[4Fe-4S] cluster</name>
        <dbReference type="ChEBI" id="CHEBI:49883"/>
        <label>2</label>
        <note>4Fe-4S-S-AdoMet</note>
    </ligand>
</feature>
<dbReference type="InterPro" id="IPR002792">
    <property type="entry name" value="TRAM_dom"/>
</dbReference>
<dbReference type="Proteomes" id="UP000660861">
    <property type="component" value="Unassembled WGS sequence"/>
</dbReference>
<dbReference type="InterPro" id="IPR023404">
    <property type="entry name" value="rSAM_horseshoe"/>
</dbReference>
<name>A0A926ED60_9FIRM</name>
<evidence type="ECO:0000259" key="9">
    <source>
        <dbReference type="PROSITE" id="PS50926"/>
    </source>
</evidence>
<dbReference type="Pfam" id="PF04055">
    <property type="entry name" value="Radical_SAM"/>
    <property type="match status" value="1"/>
</dbReference>
<evidence type="ECO:0000256" key="2">
    <source>
        <dbReference type="ARBA" id="ARBA00022490"/>
    </source>
</evidence>
<dbReference type="PROSITE" id="PS50926">
    <property type="entry name" value="TRAM"/>
    <property type="match status" value="1"/>
</dbReference>
<dbReference type="InterPro" id="IPR012340">
    <property type="entry name" value="NA-bd_OB-fold"/>
</dbReference>
<dbReference type="SFLD" id="SFLDF00274">
    <property type="entry name" value="ribosomal_protein_S12_methylth"/>
    <property type="match status" value="1"/>
</dbReference>
<evidence type="ECO:0000256" key="1">
    <source>
        <dbReference type="ARBA" id="ARBA00022485"/>
    </source>
</evidence>
<gene>
    <name evidence="8 12" type="primary">rimO</name>
    <name evidence="12" type="ORF">H8709_08655</name>
</gene>
<proteinExistence type="inferred from homology"/>
<dbReference type="NCBIfam" id="TIGR00089">
    <property type="entry name" value="MiaB/RimO family radical SAM methylthiotransferase"/>
    <property type="match status" value="1"/>
</dbReference>
<evidence type="ECO:0000256" key="3">
    <source>
        <dbReference type="ARBA" id="ARBA00022679"/>
    </source>
</evidence>
<keyword evidence="3 8" id="KW-0808">Transferase</keyword>
<dbReference type="SFLD" id="SFLDG01082">
    <property type="entry name" value="B12-binding_domain_containing"/>
    <property type="match status" value="1"/>
</dbReference>
<dbReference type="PROSITE" id="PS51918">
    <property type="entry name" value="RADICAL_SAM"/>
    <property type="match status" value="1"/>
</dbReference>
<dbReference type="GO" id="GO:0035600">
    <property type="term" value="P:tRNA methylthiolation"/>
    <property type="evidence" value="ECO:0007669"/>
    <property type="project" value="UniProtKB-ARBA"/>
</dbReference>
<dbReference type="InterPro" id="IPR005840">
    <property type="entry name" value="Ribosomal_uS12_MeSTrfase_RimO"/>
</dbReference>
<keyword evidence="13" id="KW-1185">Reference proteome</keyword>
<dbReference type="InterPro" id="IPR038135">
    <property type="entry name" value="Methylthiotransferase_N_sf"/>
</dbReference>
<keyword evidence="4 8" id="KW-0949">S-adenosyl-L-methionine</keyword>
<evidence type="ECO:0000313" key="12">
    <source>
        <dbReference type="EMBL" id="MBC8570895.1"/>
    </source>
</evidence>
<evidence type="ECO:0000313" key="13">
    <source>
        <dbReference type="Proteomes" id="UP000660861"/>
    </source>
</evidence>
<evidence type="ECO:0000259" key="10">
    <source>
        <dbReference type="PROSITE" id="PS51449"/>
    </source>
</evidence>
<evidence type="ECO:0000259" key="11">
    <source>
        <dbReference type="PROSITE" id="PS51918"/>
    </source>
</evidence>
<dbReference type="InterPro" id="IPR006638">
    <property type="entry name" value="Elp3/MiaA/NifB-like_rSAM"/>
</dbReference>
<dbReference type="Pfam" id="PF18693">
    <property type="entry name" value="TRAM_2"/>
    <property type="match status" value="1"/>
</dbReference>
<feature type="binding site" evidence="8">
    <location>
        <position position="160"/>
    </location>
    <ligand>
        <name>[4Fe-4S] cluster</name>
        <dbReference type="ChEBI" id="CHEBI:49883"/>
        <label>2</label>
        <note>4Fe-4S-S-AdoMet</note>
    </ligand>
</feature>
<comment type="catalytic activity">
    <reaction evidence="8">
        <text>L-aspartate(89)-[ribosomal protein uS12]-hydrogen + (sulfur carrier)-SH + AH2 + 2 S-adenosyl-L-methionine = 3-methylsulfanyl-L-aspartate(89)-[ribosomal protein uS12]-hydrogen + (sulfur carrier)-H + 5'-deoxyadenosine + L-methionine + A + S-adenosyl-L-homocysteine + 2 H(+)</text>
        <dbReference type="Rhea" id="RHEA:37087"/>
        <dbReference type="Rhea" id="RHEA-COMP:10460"/>
        <dbReference type="Rhea" id="RHEA-COMP:10461"/>
        <dbReference type="Rhea" id="RHEA-COMP:14737"/>
        <dbReference type="Rhea" id="RHEA-COMP:14739"/>
        <dbReference type="ChEBI" id="CHEBI:13193"/>
        <dbReference type="ChEBI" id="CHEBI:15378"/>
        <dbReference type="ChEBI" id="CHEBI:17319"/>
        <dbReference type="ChEBI" id="CHEBI:17499"/>
        <dbReference type="ChEBI" id="CHEBI:29917"/>
        <dbReference type="ChEBI" id="CHEBI:29961"/>
        <dbReference type="ChEBI" id="CHEBI:57844"/>
        <dbReference type="ChEBI" id="CHEBI:57856"/>
        <dbReference type="ChEBI" id="CHEBI:59789"/>
        <dbReference type="ChEBI" id="CHEBI:64428"/>
        <dbReference type="ChEBI" id="CHEBI:73599"/>
        <dbReference type="EC" id="2.8.4.4"/>
    </reaction>
</comment>
<keyword evidence="5 8" id="KW-0479">Metal-binding</keyword>
<keyword evidence="12" id="KW-0687">Ribonucleoprotein</keyword>
<dbReference type="InterPro" id="IPR013848">
    <property type="entry name" value="Methylthiotransferase_N"/>
</dbReference>
<dbReference type="PROSITE" id="PS51449">
    <property type="entry name" value="MTTASE_N"/>
    <property type="match status" value="1"/>
</dbReference>
<dbReference type="Gene3D" id="3.40.50.12160">
    <property type="entry name" value="Methylthiotransferase, N-terminal domain"/>
    <property type="match status" value="1"/>
</dbReference>
<sequence length="443" mass="49464">MDNTTVGMVSLGCTKNQVDAEIMLSLLEQGGFVISADPAECDVVIVNTCGFIEDAKRESIENILEFCQQKGAGKLKVVVVTGCLAERYRDEVAAEIPEADVVLGIGANSDIVAAIRAALSGERVTRFPDKKALPLEGARKLTTKPYTAYIKIAEGCDNRCTYCAIPLIRGGFRSRRMEDVVAEARNLAQSGVKELNVVAQDTTRYGLDLYGQPMLARLLQELCKIEGLHWIRVLYGYPDRINDELIQVFANEPKIVKYIDVPLQHASGKVLKEMNRRGDRESLTALMEKLRANIPDMVLRTTFITGFPGESEADFEELCAFVEDVRFDRLGCFAYSEEEGTPAAGREDQVEEEVRRRRAEIIMERQYAIMEEKNAAQIGRTLEVLCEGYDPQSGLYEGRSYMDAPDIDSRIYFVSGFPCEEGEFYSVVIDSAENYDLTGHTCR</sequence>
<dbReference type="GO" id="GO:0051539">
    <property type="term" value="F:4 iron, 4 sulfur cluster binding"/>
    <property type="evidence" value="ECO:0007669"/>
    <property type="project" value="UniProtKB-UniRule"/>
</dbReference>
<protein>
    <recommendedName>
        <fullName evidence="8">Ribosomal protein uS12 methylthiotransferase RimO</fullName>
        <shortName evidence="8">uS12 MTTase</shortName>
        <shortName evidence="8">uS12 methylthiotransferase</shortName>
        <ecNumber evidence="8">2.8.4.4</ecNumber>
    </recommendedName>
    <alternativeName>
        <fullName evidence="8">Ribosomal protein uS12 (aspartate-C(3))-methylthiotransferase</fullName>
    </alternativeName>
    <alternativeName>
        <fullName evidence="8">Ribosome maturation factor RimO</fullName>
    </alternativeName>
</protein>
<comment type="similarity">
    <text evidence="8">Belongs to the methylthiotransferase family. RimO subfamily.</text>
</comment>
<dbReference type="SUPFAM" id="SSF102114">
    <property type="entry name" value="Radical SAM enzymes"/>
    <property type="match status" value="1"/>
</dbReference>
<dbReference type="HAMAP" id="MF_01865">
    <property type="entry name" value="MTTase_RimO"/>
    <property type="match status" value="1"/>
</dbReference>
<dbReference type="PROSITE" id="PS01278">
    <property type="entry name" value="MTTASE_RADICAL"/>
    <property type="match status" value="1"/>
</dbReference>
<dbReference type="InterPro" id="IPR020612">
    <property type="entry name" value="Methylthiotransferase_CS"/>
</dbReference>
<dbReference type="GO" id="GO:0140101">
    <property type="term" value="F:catalytic activity, acting on a tRNA"/>
    <property type="evidence" value="ECO:0007669"/>
    <property type="project" value="UniProtKB-ARBA"/>
</dbReference>
<keyword evidence="6 8" id="KW-0408">Iron</keyword>
<dbReference type="InterPro" id="IPR007197">
    <property type="entry name" value="rSAM"/>
</dbReference>
<dbReference type="InterPro" id="IPR058240">
    <property type="entry name" value="rSAM_sf"/>
</dbReference>
<evidence type="ECO:0000256" key="5">
    <source>
        <dbReference type="ARBA" id="ARBA00022723"/>
    </source>
</evidence>
<keyword evidence="7 8" id="KW-0411">Iron-sulfur</keyword>
<feature type="binding site" evidence="8">
    <location>
        <position position="83"/>
    </location>
    <ligand>
        <name>[4Fe-4S] cluster</name>
        <dbReference type="ChEBI" id="CHEBI:49883"/>
        <label>1</label>
    </ligand>
</feature>
<comment type="subcellular location">
    <subcellularLocation>
        <location evidence="8">Cytoplasm</location>
    </subcellularLocation>
</comment>
<dbReference type="InterPro" id="IPR005839">
    <property type="entry name" value="Methylthiotransferase"/>
</dbReference>
<evidence type="ECO:0000256" key="6">
    <source>
        <dbReference type="ARBA" id="ARBA00023004"/>
    </source>
</evidence>
<dbReference type="NCBIfam" id="TIGR01125">
    <property type="entry name" value="30S ribosomal protein S12 methylthiotransferase RimO"/>
    <property type="match status" value="1"/>
</dbReference>
<feature type="domain" description="MTTase N-terminal" evidence="10">
    <location>
        <begin position="4"/>
        <end position="120"/>
    </location>
</feature>
<dbReference type="FunFam" id="3.80.30.20:FF:000001">
    <property type="entry name" value="tRNA-2-methylthio-N(6)-dimethylallyladenosine synthase 2"/>
    <property type="match status" value="1"/>
</dbReference>
<dbReference type="EC" id="2.8.4.4" evidence="8"/>
<feature type="binding site" evidence="8">
    <location>
        <position position="156"/>
    </location>
    <ligand>
        <name>[4Fe-4S] cluster</name>
        <dbReference type="ChEBI" id="CHEBI:49883"/>
        <label>2</label>
        <note>4Fe-4S-S-AdoMet</note>
    </ligand>
</feature>
<dbReference type="GO" id="GO:0035599">
    <property type="term" value="F:aspartic acid methylthiotransferase activity"/>
    <property type="evidence" value="ECO:0007669"/>
    <property type="project" value="TreeGrafter"/>
</dbReference>
<dbReference type="SMART" id="SM00729">
    <property type="entry name" value="Elp3"/>
    <property type="match status" value="1"/>
</dbReference>
<reference evidence="12" key="1">
    <citation type="submission" date="2020-08" db="EMBL/GenBank/DDBJ databases">
        <title>Genome public.</title>
        <authorList>
            <person name="Liu C."/>
            <person name="Sun Q."/>
        </authorList>
    </citation>
    <scope>NUCLEOTIDE SEQUENCE</scope>
    <source>
        <strain evidence="12">NSJ-54</strain>
    </source>
</reference>
<feature type="domain" description="Radical SAM core" evidence="11">
    <location>
        <begin position="142"/>
        <end position="372"/>
    </location>
</feature>
<evidence type="ECO:0000256" key="4">
    <source>
        <dbReference type="ARBA" id="ARBA00022691"/>
    </source>
</evidence>